<proteinExistence type="inferred from homology"/>
<accession>A0A380T880</accession>
<dbReference type="EMBL" id="UIDG01000001">
    <property type="protein sequence ID" value="SUS03380.1"/>
    <property type="molecule type" value="Genomic_DNA"/>
</dbReference>
<organism evidence="6">
    <name type="scientific">metagenome</name>
    <dbReference type="NCBI Taxonomy" id="256318"/>
    <lineage>
        <taxon>unclassified sequences</taxon>
        <taxon>metagenomes</taxon>
    </lineage>
</organism>
<dbReference type="AlphaFoldDB" id="A0A380T880"/>
<evidence type="ECO:0000259" key="5">
    <source>
        <dbReference type="SMART" id="SM00849"/>
    </source>
</evidence>
<keyword evidence="4" id="KW-0862">Zinc</keyword>
<dbReference type="InterPro" id="IPR001279">
    <property type="entry name" value="Metallo-B-lactamas"/>
</dbReference>
<name>A0A380T880_9ZZZZ</name>
<keyword evidence="3 6" id="KW-0378">Hydrolase</keyword>
<dbReference type="GO" id="GO:0016787">
    <property type="term" value="F:hydrolase activity"/>
    <property type="evidence" value="ECO:0007669"/>
    <property type="project" value="UniProtKB-KW"/>
</dbReference>
<dbReference type="Gene3D" id="3.60.15.10">
    <property type="entry name" value="Ribonuclease Z/Hydroxyacylglutathione hydrolase-like"/>
    <property type="match status" value="1"/>
</dbReference>
<evidence type="ECO:0000256" key="4">
    <source>
        <dbReference type="ARBA" id="ARBA00022833"/>
    </source>
</evidence>
<dbReference type="InterPro" id="IPR051013">
    <property type="entry name" value="MBL_superfamily_lactonases"/>
</dbReference>
<dbReference type="SUPFAM" id="SSF56281">
    <property type="entry name" value="Metallo-hydrolase/oxidoreductase"/>
    <property type="match status" value="1"/>
</dbReference>
<dbReference type="Pfam" id="PF00753">
    <property type="entry name" value="Lactamase_B"/>
    <property type="match status" value="1"/>
</dbReference>
<evidence type="ECO:0000256" key="1">
    <source>
        <dbReference type="ARBA" id="ARBA00007749"/>
    </source>
</evidence>
<dbReference type="EC" id="3.-.-.-" evidence="6"/>
<dbReference type="CDD" id="cd07742">
    <property type="entry name" value="metallo-hydrolase-like_MBL-fold"/>
    <property type="match status" value="1"/>
</dbReference>
<keyword evidence="2" id="KW-0479">Metal-binding</keyword>
<dbReference type="SMART" id="SM00849">
    <property type="entry name" value="Lactamase_B"/>
    <property type="match status" value="1"/>
</dbReference>
<comment type="similarity">
    <text evidence="1">Belongs to the metallo-beta-lactamase superfamily.</text>
</comment>
<evidence type="ECO:0000313" key="6">
    <source>
        <dbReference type="EMBL" id="SUS03380.1"/>
    </source>
</evidence>
<dbReference type="PANTHER" id="PTHR42978">
    <property type="entry name" value="QUORUM-QUENCHING LACTONASE YTNP-RELATED-RELATED"/>
    <property type="match status" value="1"/>
</dbReference>
<sequence>MRVHHLNCGTHCPFGGAFFDGASKGILADIPTHCLLIETESGLVLVDTGYGLQDVRHPHARLPWLWPAILNVRLRERDTALRQVEALGFHARDVRHIVLTHLDFDHAGGIEDFPEARVHLLAIEREAAARKRKSFVGNQRYRPAQWDTVSNWRTYAAGGEPWFGFSAVRQLDGLPPEILMVPLRGHTEGHSGIAVQSGDGWLLHAGDAYLHHSQMLPKPRNTPGLALYQYIMDTDRPARRANQERLRELKSAHNEIRILCSHDAAELAEAQSRTRPELAT</sequence>
<gene>
    <name evidence="6" type="ORF">DF3PB_10132</name>
</gene>
<protein>
    <submittedName>
        <fullName evidence="6">Putative enzyme</fullName>
        <ecNumber evidence="6">3.-.-.-</ecNumber>
    </submittedName>
</protein>
<evidence type="ECO:0000256" key="2">
    <source>
        <dbReference type="ARBA" id="ARBA00022723"/>
    </source>
</evidence>
<evidence type="ECO:0000256" key="3">
    <source>
        <dbReference type="ARBA" id="ARBA00022801"/>
    </source>
</evidence>
<dbReference type="PANTHER" id="PTHR42978:SF3">
    <property type="entry name" value="BLR3078 PROTEIN"/>
    <property type="match status" value="1"/>
</dbReference>
<dbReference type="GO" id="GO:0046872">
    <property type="term" value="F:metal ion binding"/>
    <property type="evidence" value="ECO:0007669"/>
    <property type="project" value="UniProtKB-KW"/>
</dbReference>
<dbReference type="InterPro" id="IPR036866">
    <property type="entry name" value="RibonucZ/Hydroxyglut_hydro"/>
</dbReference>
<feature type="domain" description="Metallo-beta-lactamase" evidence="5">
    <location>
        <begin position="31"/>
        <end position="262"/>
    </location>
</feature>
<reference evidence="6" key="1">
    <citation type="submission" date="2018-07" db="EMBL/GenBank/DDBJ databases">
        <authorList>
            <person name="Quirk P.G."/>
            <person name="Krulwich T.A."/>
        </authorList>
    </citation>
    <scope>NUCLEOTIDE SEQUENCE</scope>
</reference>